<dbReference type="AlphaFoldDB" id="A0AAJ0MEI0"/>
<sequence length="494" mass="54131">MLRVKARSNLLELVDSDSEDGLSNSFAIARPKLNTKQKPAVAPHTKKATANMAPAKRQPANKVTKPAPAPKASTRRHSGRLAAALEQADEEACDALVEKSANASLKPTRGRKKAAAAVEEDDVDMEDAPIADSEPPTKPKATRGRPKKTDGVKVPVAAPKGRKPAARKQEAVIMVEEDEREIPETQQQDQYNGGAEDDLPARQFSDPPEVSRRVPSSPAKRPAYPSSEGDPALRRRLGEMTQKYESLELKYRDLRELAVKDADNNFDRLKRQTDEKSKAAEQLIASLKSELAAQREAAKETQRLQKQLEASETKVDELQAQITSLTTSLSESKTEAKALSMKLSAARAGEAAANSKVPGSAMKGSNASSRMVGTSEAIQQATFAAQMKEDLYADVTGLIVRSFKREGRQDFYDCIQTGRNGTLHFKLAIVNESDSDNYDEAQYLYLPQLDSNRDRALIDMLPDYLVEEITFPRPHAAKFYARVVKALTESVASG</sequence>
<dbReference type="GO" id="GO:0034506">
    <property type="term" value="C:chromosome, centromeric core domain"/>
    <property type="evidence" value="ECO:0007669"/>
    <property type="project" value="TreeGrafter"/>
</dbReference>
<evidence type="ECO:0000259" key="2">
    <source>
        <dbReference type="Pfam" id="PF12539"/>
    </source>
</evidence>
<comment type="caution">
    <text evidence="3">The sequence shown here is derived from an EMBL/GenBank/DDBJ whole genome shotgun (WGS) entry which is preliminary data.</text>
</comment>
<dbReference type="GO" id="GO:0045144">
    <property type="term" value="P:meiotic sister chromatid segregation"/>
    <property type="evidence" value="ECO:0007669"/>
    <property type="project" value="TreeGrafter"/>
</dbReference>
<dbReference type="GO" id="GO:0051315">
    <property type="term" value="P:attachment of mitotic spindle microtubules to kinetochore"/>
    <property type="evidence" value="ECO:0007669"/>
    <property type="project" value="TreeGrafter"/>
</dbReference>
<dbReference type="PANTHER" id="PTHR28006">
    <property type="entry name" value="MONOPOLIN COMPLEX SUBUNIT CSM1"/>
    <property type="match status" value="1"/>
</dbReference>
<dbReference type="GO" id="GO:1990644">
    <property type="term" value="F:microtubule site clamp"/>
    <property type="evidence" value="ECO:0007669"/>
    <property type="project" value="TreeGrafter"/>
</dbReference>
<evidence type="ECO:0000313" key="4">
    <source>
        <dbReference type="Proteomes" id="UP001275084"/>
    </source>
</evidence>
<evidence type="ECO:0000313" key="3">
    <source>
        <dbReference type="EMBL" id="KAK3353468.1"/>
    </source>
</evidence>
<proteinExistence type="predicted"/>
<name>A0AAJ0MEI0_9PEZI</name>
<evidence type="ECO:0000256" key="1">
    <source>
        <dbReference type="SAM" id="MobiDB-lite"/>
    </source>
</evidence>
<dbReference type="InterPro" id="IPR038608">
    <property type="entry name" value="Csm1/Pcs1_C_sf"/>
</dbReference>
<dbReference type="GO" id="GO:0072686">
    <property type="term" value="C:mitotic spindle"/>
    <property type="evidence" value="ECO:0007669"/>
    <property type="project" value="TreeGrafter"/>
</dbReference>
<feature type="region of interest" description="Disordered" evidence="1">
    <location>
        <begin position="28"/>
        <end position="80"/>
    </location>
</feature>
<feature type="domain" description="Monopolin complex subunit Csm1/Pcs1 C-terminal" evidence="2">
    <location>
        <begin position="386"/>
        <end position="473"/>
    </location>
</feature>
<dbReference type="Gene3D" id="3.90.1150.80">
    <property type="match status" value="1"/>
</dbReference>
<dbReference type="Gene3D" id="1.10.287.1490">
    <property type="match status" value="1"/>
</dbReference>
<dbReference type="FunFam" id="3.90.1150.80:FF:000001">
    <property type="entry name" value="Chromosome segregation protein (Pcs1)"/>
    <property type="match status" value="1"/>
</dbReference>
<organism evidence="3 4">
    <name type="scientific">Lasiosphaeria hispida</name>
    <dbReference type="NCBI Taxonomy" id="260671"/>
    <lineage>
        <taxon>Eukaryota</taxon>
        <taxon>Fungi</taxon>
        <taxon>Dikarya</taxon>
        <taxon>Ascomycota</taxon>
        <taxon>Pezizomycotina</taxon>
        <taxon>Sordariomycetes</taxon>
        <taxon>Sordariomycetidae</taxon>
        <taxon>Sordariales</taxon>
        <taxon>Lasiosphaeriaceae</taxon>
        <taxon>Lasiosphaeria</taxon>
    </lineage>
</organism>
<reference evidence="3" key="2">
    <citation type="submission" date="2023-06" db="EMBL/GenBank/DDBJ databases">
        <authorList>
            <consortium name="Lawrence Berkeley National Laboratory"/>
            <person name="Haridas S."/>
            <person name="Hensen N."/>
            <person name="Bonometti L."/>
            <person name="Westerberg I."/>
            <person name="Brannstrom I.O."/>
            <person name="Guillou S."/>
            <person name="Cros-Aarteil S."/>
            <person name="Calhoun S."/>
            <person name="Kuo A."/>
            <person name="Mondo S."/>
            <person name="Pangilinan J."/>
            <person name="Riley R."/>
            <person name="Labutti K."/>
            <person name="Andreopoulos B."/>
            <person name="Lipzen A."/>
            <person name="Chen C."/>
            <person name="Yanf M."/>
            <person name="Daum C."/>
            <person name="Ng V."/>
            <person name="Clum A."/>
            <person name="Steindorff A."/>
            <person name="Ohm R."/>
            <person name="Martin F."/>
            <person name="Silar P."/>
            <person name="Natvig D."/>
            <person name="Lalanne C."/>
            <person name="Gautier V."/>
            <person name="Ament-Velasquez S.L."/>
            <person name="Kruys A."/>
            <person name="Hutchinson M.I."/>
            <person name="Powell A.J."/>
            <person name="Barry K."/>
            <person name="Miller A.N."/>
            <person name="Grigoriev I.V."/>
            <person name="Debuchy R."/>
            <person name="Gladieux P."/>
            <person name="Thoren M.H."/>
            <person name="Johannesson H."/>
        </authorList>
    </citation>
    <scope>NUCLEOTIDE SEQUENCE</scope>
    <source>
        <strain evidence="3">CBS 955.72</strain>
    </source>
</reference>
<dbReference type="InterPro" id="IPR040349">
    <property type="entry name" value="Csm1/Pcs1"/>
</dbReference>
<feature type="compositionally biased region" description="Low complexity" evidence="1">
    <location>
        <begin position="205"/>
        <end position="218"/>
    </location>
</feature>
<keyword evidence="4" id="KW-1185">Reference proteome</keyword>
<dbReference type="Proteomes" id="UP001275084">
    <property type="component" value="Unassembled WGS sequence"/>
</dbReference>
<dbReference type="PANTHER" id="PTHR28006:SF1">
    <property type="entry name" value="MONOPOLIN COMPLEX SUBUNIT CSM1"/>
    <property type="match status" value="1"/>
</dbReference>
<feature type="compositionally biased region" description="Acidic residues" evidence="1">
    <location>
        <begin position="118"/>
        <end position="129"/>
    </location>
</feature>
<gene>
    <name evidence="3" type="ORF">B0T25DRAFT_581213</name>
</gene>
<feature type="region of interest" description="Disordered" evidence="1">
    <location>
        <begin position="99"/>
        <end position="239"/>
    </location>
</feature>
<reference evidence="3" key="1">
    <citation type="journal article" date="2023" name="Mol. Phylogenet. Evol.">
        <title>Genome-scale phylogeny and comparative genomics of the fungal order Sordariales.</title>
        <authorList>
            <person name="Hensen N."/>
            <person name="Bonometti L."/>
            <person name="Westerberg I."/>
            <person name="Brannstrom I.O."/>
            <person name="Guillou S."/>
            <person name="Cros-Aarteil S."/>
            <person name="Calhoun S."/>
            <person name="Haridas S."/>
            <person name="Kuo A."/>
            <person name="Mondo S."/>
            <person name="Pangilinan J."/>
            <person name="Riley R."/>
            <person name="LaButti K."/>
            <person name="Andreopoulos B."/>
            <person name="Lipzen A."/>
            <person name="Chen C."/>
            <person name="Yan M."/>
            <person name="Daum C."/>
            <person name="Ng V."/>
            <person name="Clum A."/>
            <person name="Steindorff A."/>
            <person name="Ohm R.A."/>
            <person name="Martin F."/>
            <person name="Silar P."/>
            <person name="Natvig D.O."/>
            <person name="Lalanne C."/>
            <person name="Gautier V."/>
            <person name="Ament-Velasquez S.L."/>
            <person name="Kruys A."/>
            <person name="Hutchinson M.I."/>
            <person name="Powell A.J."/>
            <person name="Barry K."/>
            <person name="Miller A.N."/>
            <person name="Grigoriev I.V."/>
            <person name="Debuchy R."/>
            <person name="Gladieux P."/>
            <person name="Hiltunen Thoren M."/>
            <person name="Johannesson H."/>
        </authorList>
    </citation>
    <scope>NUCLEOTIDE SEQUENCE</scope>
    <source>
        <strain evidence="3">CBS 955.72</strain>
    </source>
</reference>
<dbReference type="GO" id="GO:0005730">
    <property type="term" value="C:nucleolus"/>
    <property type="evidence" value="ECO:0007669"/>
    <property type="project" value="TreeGrafter"/>
</dbReference>
<dbReference type="InterPro" id="IPR020981">
    <property type="entry name" value="Csm1/Pcs1_C"/>
</dbReference>
<accession>A0AAJ0MEI0</accession>
<dbReference type="EMBL" id="JAUIQD010000004">
    <property type="protein sequence ID" value="KAK3353468.1"/>
    <property type="molecule type" value="Genomic_DNA"/>
</dbReference>
<dbReference type="Pfam" id="PF12539">
    <property type="entry name" value="Csm1"/>
    <property type="match status" value="1"/>
</dbReference>
<dbReference type="GO" id="GO:0033551">
    <property type="term" value="C:monopolin complex"/>
    <property type="evidence" value="ECO:0007669"/>
    <property type="project" value="InterPro"/>
</dbReference>
<dbReference type="CDD" id="cd23787">
    <property type="entry name" value="RWD_CSM1"/>
    <property type="match status" value="1"/>
</dbReference>
<protein>
    <submittedName>
        <fullName evidence="3">Chromosome segregation protein Csm1/Pcs1-domain-containing protein</fullName>
    </submittedName>
</protein>